<proteinExistence type="predicted"/>
<feature type="signal peptide" evidence="1">
    <location>
        <begin position="1"/>
        <end position="18"/>
    </location>
</feature>
<keyword evidence="3" id="KW-1185">Reference proteome</keyword>
<feature type="chain" id="PRO_5046477519" evidence="1">
    <location>
        <begin position="19"/>
        <end position="562"/>
    </location>
</feature>
<keyword evidence="1" id="KW-0732">Signal</keyword>
<evidence type="ECO:0000256" key="1">
    <source>
        <dbReference type="SAM" id="SignalP"/>
    </source>
</evidence>
<dbReference type="EMBL" id="JBHSBU010000001">
    <property type="protein sequence ID" value="MFC4158561.1"/>
    <property type="molecule type" value="Genomic_DNA"/>
</dbReference>
<reference evidence="3" key="1">
    <citation type="journal article" date="2019" name="Int. J. Syst. Evol. Microbiol.">
        <title>The Global Catalogue of Microorganisms (GCM) 10K type strain sequencing project: providing services to taxonomists for standard genome sequencing and annotation.</title>
        <authorList>
            <consortium name="The Broad Institute Genomics Platform"/>
            <consortium name="The Broad Institute Genome Sequencing Center for Infectious Disease"/>
            <person name="Wu L."/>
            <person name="Ma J."/>
        </authorList>
    </citation>
    <scope>NUCLEOTIDE SEQUENCE [LARGE SCALE GENOMIC DNA]</scope>
    <source>
        <strain evidence="3">LMG 29894</strain>
    </source>
</reference>
<evidence type="ECO:0000313" key="3">
    <source>
        <dbReference type="Proteomes" id="UP001595791"/>
    </source>
</evidence>
<evidence type="ECO:0000313" key="2">
    <source>
        <dbReference type="EMBL" id="MFC4158561.1"/>
    </source>
</evidence>
<dbReference type="Proteomes" id="UP001595791">
    <property type="component" value="Unassembled WGS sequence"/>
</dbReference>
<accession>A0ABV8MNA9</accession>
<organism evidence="2 3">
    <name type="scientific">Chitinimonas lacunae</name>
    <dbReference type="NCBI Taxonomy" id="1963018"/>
    <lineage>
        <taxon>Bacteria</taxon>
        <taxon>Pseudomonadati</taxon>
        <taxon>Pseudomonadota</taxon>
        <taxon>Betaproteobacteria</taxon>
        <taxon>Neisseriales</taxon>
        <taxon>Chitinibacteraceae</taxon>
        <taxon>Chitinimonas</taxon>
    </lineage>
</organism>
<name>A0ABV8MNA9_9NEIS</name>
<gene>
    <name evidence="2" type="ORF">ACFOW7_04210</name>
</gene>
<sequence>MRLSVVAVLIVFSPLGLAAPKPADIDRLLNWGEASYPALLTPAATSRDEFGYRYRCYGGGTTLCLGVNEQSQLHLYQNGQFSNLGNLSDWLRTADRDQIENGKVFPRSLAASAPTRQDKNGFAATFAALSYRGATTRIDALLTGAATGLGSFDPNLFLAESMDAACFGPTMQYSGHPDAASGGPSSGMLPRGDLGLWKEVDTPTGDACAAAQLNAQMDGVSMRGNMAMIGLAVLLRQAYVSGKGLPAAGASVDLLAEMNALGSAATFSKATLSLDSSGKTWRYGMEFSFTDGSGQPHTVYLQLDHTPGGSPSAYQGLLTYGITQQFQGGTCGSGNNPVTRIGTFKYQRADANISSILRQGQYCGHGSPSSLGAFQSDGQLDPSLKWSDSFMRFGANYDPSTQKGKYLSAWQAGLFDPNSRILQLGINGIGSGTSNDGESYYGYGAPLSSSDGKILGFYCNWAGPKPASPVGLHKEYAQRQFLRYNASSGKWEQPSGGANIRYAPTDACTNTSGSFWYDRNLDNLNNETSTDLLVSTPDLFGLGSSSTIAEAIAARGYVIPAF</sequence>
<comment type="caution">
    <text evidence="2">The sequence shown here is derived from an EMBL/GenBank/DDBJ whole genome shotgun (WGS) entry which is preliminary data.</text>
</comment>
<protein>
    <submittedName>
        <fullName evidence="2">Uncharacterized protein</fullName>
    </submittedName>
</protein>
<dbReference type="RefSeq" id="WP_378161368.1">
    <property type="nucleotide sequence ID" value="NZ_JBHSBU010000001.1"/>
</dbReference>